<keyword evidence="6" id="KW-0443">Lipid metabolism</keyword>
<dbReference type="Proteomes" id="UP000254461">
    <property type="component" value="Unassembled WGS sequence"/>
</dbReference>
<keyword evidence="4" id="KW-0276">Fatty acid metabolism</keyword>
<dbReference type="RefSeq" id="WP_115251053.1">
    <property type="nucleotide sequence ID" value="NZ_UHFF01000002.1"/>
</dbReference>
<dbReference type="Pfam" id="PF20791">
    <property type="entry name" value="Acyl-ACP_TE_C"/>
    <property type="match status" value="1"/>
</dbReference>
<protein>
    <submittedName>
        <fullName evidence="10">Acyl-ACP thioesterase</fullName>
    </submittedName>
</protein>
<evidence type="ECO:0000259" key="8">
    <source>
        <dbReference type="Pfam" id="PF01643"/>
    </source>
</evidence>
<dbReference type="SUPFAM" id="SSF54637">
    <property type="entry name" value="Thioesterase/thiol ester dehydrase-isomerase"/>
    <property type="match status" value="2"/>
</dbReference>
<feature type="domain" description="Acyl-ACP thioesterase N-terminal hotdog" evidence="8">
    <location>
        <begin position="3"/>
        <end position="132"/>
    </location>
</feature>
<dbReference type="EMBL" id="UHFF01000002">
    <property type="protein sequence ID" value="SUN46837.1"/>
    <property type="molecule type" value="Genomic_DNA"/>
</dbReference>
<evidence type="ECO:0000256" key="2">
    <source>
        <dbReference type="ARBA" id="ARBA00022516"/>
    </source>
</evidence>
<dbReference type="PANTHER" id="PTHR31727">
    <property type="entry name" value="OLEOYL-ACYL CARRIER PROTEIN THIOESTERASE 1, CHLOROPLASTIC"/>
    <property type="match status" value="1"/>
</dbReference>
<accession>A0A380JT62</accession>
<comment type="similarity">
    <text evidence="1">Belongs to the acyl-ACP thioesterase family.</text>
</comment>
<evidence type="ECO:0000256" key="1">
    <source>
        <dbReference type="ARBA" id="ARBA00006500"/>
    </source>
</evidence>
<evidence type="ECO:0000259" key="9">
    <source>
        <dbReference type="Pfam" id="PF20791"/>
    </source>
</evidence>
<evidence type="ECO:0000256" key="5">
    <source>
        <dbReference type="ARBA" id="ARBA00022946"/>
    </source>
</evidence>
<evidence type="ECO:0000256" key="3">
    <source>
        <dbReference type="ARBA" id="ARBA00022801"/>
    </source>
</evidence>
<dbReference type="InterPro" id="IPR002864">
    <property type="entry name" value="Acyl-ACP_thioesterase_NHD"/>
</dbReference>
<keyword evidence="5" id="KW-0809">Transit peptide</keyword>
<reference evidence="10 11" key="1">
    <citation type="submission" date="2018-06" db="EMBL/GenBank/DDBJ databases">
        <authorList>
            <consortium name="Pathogen Informatics"/>
            <person name="Doyle S."/>
        </authorList>
    </citation>
    <scope>NUCLEOTIDE SEQUENCE [LARGE SCALE GENOMIC DNA]</scope>
    <source>
        <strain evidence="10 11">NCTC12092</strain>
    </source>
</reference>
<evidence type="ECO:0000313" key="11">
    <source>
        <dbReference type="Proteomes" id="UP000254461"/>
    </source>
</evidence>
<gene>
    <name evidence="10" type="ORF">NCTC12092_01212</name>
</gene>
<sequence length="250" mass="28963">MGLRYSESLKLSFDFCDVKADVKLPLLLAHCLTVSARQSAEIGRGNEVLLQQYGLIWVVTDYDVTIDRMPRFGETVTIETQAISYNKLFCYRQFHIYDQAGHVIMTILSHFALLNPKTRKVAMIPDDLVASYQADFVKKIKRPIKIDELQDPMVQAYQVRYFDIDMNGHANNSKYLDWMYDVLGHEFLLHHRPCHLTLTYIKEVKPSTQITSGYHLEQLTSYHEIRSLGQLNAQAVIKWQPMTTKESETN</sequence>
<evidence type="ECO:0000313" key="10">
    <source>
        <dbReference type="EMBL" id="SUN46837.1"/>
    </source>
</evidence>
<proteinExistence type="inferred from homology"/>
<evidence type="ECO:0000256" key="6">
    <source>
        <dbReference type="ARBA" id="ARBA00023098"/>
    </source>
</evidence>
<dbReference type="InterPro" id="IPR049427">
    <property type="entry name" value="Acyl-ACP_TE_C"/>
</dbReference>
<evidence type="ECO:0000256" key="4">
    <source>
        <dbReference type="ARBA" id="ARBA00022832"/>
    </source>
</evidence>
<keyword evidence="3" id="KW-0378">Hydrolase</keyword>
<dbReference type="InterPro" id="IPR029069">
    <property type="entry name" value="HotDog_dom_sf"/>
</dbReference>
<dbReference type="Pfam" id="PF01643">
    <property type="entry name" value="Acyl-ACP_TE"/>
    <property type="match status" value="1"/>
</dbReference>
<dbReference type="CDD" id="cd00586">
    <property type="entry name" value="4HBT"/>
    <property type="match status" value="1"/>
</dbReference>
<organism evidence="10 11">
    <name type="scientific">Streptococcus equi subsp. equi</name>
    <dbReference type="NCBI Taxonomy" id="148942"/>
    <lineage>
        <taxon>Bacteria</taxon>
        <taxon>Bacillati</taxon>
        <taxon>Bacillota</taxon>
        <taxon>Bacilli</taxon>
        <taxon>Lactobacillales</taxon>
        <taxon>Streptococcaceae</taxon>
        <taxon>Streptococcus</taxon>
    </lineage>
</organism>
<dbReference type="InterPro" id="IPR045023">
    <property type="entry name" value="FATA/B"/>
</dbReference>
<dbReference type="GO" id="GO:0016297">
    <property type="term" value="F:fatty acyl-[ACP] hydrolase activity"/>
    <property type="evidence" value="ECO:0007669"/>
    <property type="project" value="InterPro"/>
</dbReference>
<keyword evidence="7" id="KW-0275">Fatty acid biosynthesis</keyword>
<dbReference type="Gene3D" id="3.10.129.10">
    <property type="entry name" value="Hotdog Thioesterase"/>
    <property type="match status" value="1"/>
</dbReference>
<dbReference type="GO" id="GO:0000036">
    <property type="term" value="F:acyl carrier activity"/>
    <property type="evidence" value="ECO:0007669"/>
    <property type="project" value="TreeGrafter"/>
</dbReference>
<feature type="domain" description="Acyl-ACP thioesterase-like C-terminal" evidence="9">
    <location>
        <begin position="150"/>
        <end position="240"/>
    </location>
</feature>
<dbReference type="PANTHER" id="PTHR31727:SF6">
    <property type="entry name" value="OLEOYL-ACYL CARRIER PROTEIN THIOESTERASE 1, CHLOROPLASTIC"/>
    <property type="match status" value="1"/>
</dbReference>
<name>A0A380JT62_9STRE</name>
<keyword evidence="2" id="KW-0444">Lipid biosynthesis</keyword>
<evidence type="ECO:0000256" key="7">
    <source>
        <dbReference type="ARBA" id="ARBA00023160"/>
    </source>
</evidence>
<dbReference type="AlphaFoldDB" id="A0A380JT62"/>